<gene>
    <name evidence="4" type="ORF">A2Z06_01700</name>
</gene>
<feature type="domain" description="Flavin reductase like" evidence="3">
    <location>
        <begin position="10"/>
        <end position="152"/>
    </location>
</feature>
<evidence type="ECO:0000259" key="3">
    <source>
        <dbReference type="SMART" id="SM00903"/>
    </source>
</evidence>
<sequence length="167" mass="17694">MDNEVKKVALRMIPYGLYVLTTEGPDGTVAAGTVNWVTQASFEPPLVAVGIKADSRIHGIARNSRAFALNVLGKGQQSLAFTFFKPLEREGDTIGGIPFRAGKTGSPILESTPAYIECEVVEVVEGGDHSVFVGKVIDAGVSALPQGRPDEATLRLSDLGEKTFYGG</sequence>
<evidence type="ECO:0000256" key="2">
    <source>
        <dbReference type="ARBA" id="ARBA00023002"/>
    </source>
</evidence>
<comment type="caution">
    <text evidence="4">The sequence shown here is derived from an EMBL/GenBank/DDBJ whole genome shotgun (WGS) entry which is preliminary data.</text>
</comment>
<dbReference type="InterPro" id="IPR012349">
    <property type="entry name" value="Split_barrel_FMN-bd"/>
</dbReference>
<dbReference type="GO" id="GO:0042602">
    <property type="term" value="F:riboflavin reductase (NADPH) activity"/>
    <property type="evidence" value="ECO:0007669"/>
    <property type="project" value="TreeGrafter"/>
</dbReference>
<dbReference type="AlphaFoldDB" id="A0A1F5YC14"/>
<comment type="similarity">
    <text evidence="1">Belongs to the non-flavoprotein flavin reductase family.</text>
</comment>
<evidence type="ECO:0000313" key="5">
    <source>
        <dbReference type="Proteomes" id="UP000179034"/>
    </source>
</evidence>
<dbReference type="EMBL" id="MFIW01000060">
    <property type="protein sequence ID" value="OGF97748.1"/>
    <property type="molecule type" value="Genomic_DNA"/>
</dbReference>
<proteinExistence type="inferred from homology"/>
<dbReference type="SMART" id="SM00903">
    <property type="entry name" value="Flavin_Reduct"/>
    <property type="match status" value="1"/>
</dbReference>
<evidence type="ECO:0000313" key="4">
    <source>
        <dbReference type="EMBL" id="OGF97748.1"/>
    </source>
</evidence>
<dbReference type="Pfam" id="PF01613">
    <property type="entry name" value="Flavin_Reduct"/>
    <property type="match status" value="1"/>
</dbReference>
<dbReference type="Gene3D" id="2.30.110.10">
    <property type="entry name" value="Electron Transport, Fmn-binding Protein, Chain A"/>
    <property type="match status" value="1"/>
</dbReference>
<protein>
    <submittedName>
        <fullName evidence="4">Flavin reductase</fullName>
    </submittedName>
</protein>
<organism evidence="4 5">
    <name type="scientific">Candidatus Glassbacteria bacterium RBG_16_58_8</name>
    <dbReference type="NCBI Taxonomy" id="1817866"/>
    <lineage>
        <taxon>Bacteria</taxon>
        <taxon>Candidatus Glassiibacteriota</taxon>
    </lineage>
</organism>
<keyword evidence="2" id="KW-0560">Oxidoreductase</keyword>
<dbReference type="InterPro" id="IPR002563">
    <property type="entry name" value="Flavin_Rdtase-like_dom"/>
</dbReference>
<dbReference type="PANTHER" id="PTHR30466:SF11">
    <property type="entry name" value="FLAVIN-DEPENDENT MONOOXYGENASE, REDUCTASE SUBUNIT HSAB"/>
    <property type="match status" value="1"/>
</dbReference>
<accession>A0A1F5YC14</accession>
<dbReference type="PANTHER" id="PTHR30466">
    <property type="entry name" value="FLAVIN REDUCTASE"/>
    <property type="match status" value="1"/>
</dbReference>
<reference evidence="4 5" key="1">
    <citation type="journal article" date="2016" name="Nat. Commun.">
        <title>Thousands of microbial genomes shed light on interconnected biogeochemical processes in an aquifer system.</title>
        <authorList>
            <person name="Anantharaman K."/>
            <person name="Brown C.T."/>
            <person name="Hug L.A."/>
            <person name="Sharon I."/>
            <person name="Castelle C.J."/>
            <person name="Probst A.J."/>
            <person name="Thomas B.C."/>
            <person name="Singh A."/>
            <person name="Wilkins M.J."/>
            <person name="Karaoz U."/>
            <person name="Brodie E.L."/>
            <person name="Williams K.H."/>
            <person name="Hubbard S.S."/>
            <person name="Banfield J.F."/>
        </authorList>
    </citation>
    <scope>NUCLEOTIDE SEQUENCE [LARGE SCALE GENOMIC DNA]</scope>
</reference>
<dbReference type="InterPro" id="IPR050268">
    <property type="entry name" value="NADH-dep_flavin_reductase"/>
</dbReference>
<dbReference type="Proteomes" id="UP000179034">
    <property type="component" value="Unassembled WGS sequence"/>
</dbReference>
<evidence type="ECO:0000256" key="1">
    <source>
        <dbReference type="ARBA" id="ARBA00008898"/>
    </source>
</evidence>
<dbReference type="GO" id="GO:0010181">
    <property type="term" value="F:FMN binding"/>
    <property type="evidence" value="ECO:0007669"/>
    <property type="project" value="InterPro"/>
</dbReference>
<name>A0A1F5YC14_9BACT</name>
<dbReference type="SUPFAM" id="SSF50475">
    <property type="entry name" value="FMN-binding split barrel"/>
    <property type="match status" value="1"/>
</dbReference>